<reference evidence="2" key="1">
    <citation type="submission" date="2009-11" db="EMBL/GenBank/DDBJ databases">
        <authorList>
            <consortium name="The Broad Institute Genome Sequencing Platform"/>
            <person name="Ward D."/>
            <person name="Feldgarden M."/>
            <person name="Earl A."/>
            <person name="Young S.K."/>
            <person name="Zeng Q."/>
            <person name="Koehrsen M."/>
            <person name="Alvarado L."/>
            <person name="Berlin A."/>
            <person name="Bochicchio J."/>
            <person name="Borenstein D."/>
            <person name="Chapman S.B."/>
            <person name="Chen Z."/>
            <person name="Engels R."/>
            <person name="Freedman E."/>
            <person name="Gellesch M."/>
            <person name="Goldberg J."/>
            <person name="Griggs A."/>
            <person name="Gujja S."/>
            <person name="Heilman E."/>
            <person name="Heiman D."/>
            <person name="Hepburn T."/>
            <person name="Howarth C."/>
            <person name="Jen D."/>
            <person name="Larson L."/>
            <person name="Lewis B."/>
            <person name="Mehta T."/>
            <person name="Park D."/>
            <person name="Pearson M."/>
            <person name="Roberts A."/>
            <person name="Saif S."/>
            <person name="Shea T."/>
            <person name="Shenoy N."/>
            <person name="Sisk P."/>
            <person name="Stolte C."/>
            <person name="Sykes S."/>
            <person name="Thomson T."/>
            <person name="Walk T."/>
            <person name="White J."/>
            <person name="Yandava C."/>
            <person name="Izard J."/>
            <person name="Baranova O.V."/>
            <person name="Blanton J.M."/>
            <person name="Tanner A.C."/>
            <person name="Dewhirst F.E."/>
            <person name="Haas B."/>
            <person name="Nusbaum C."/>
            <person name="Birren B."/>
        </authorList>
    </citation>
    <scope>NUCLEOTIDE SEQUENCE [LARGE SCALE GENOMIC DNA]</scope>
    <source>
        <strain evidence="2">1-1 BBBD Race 1</strain>
    </source>
</reference>
<feature type="region of interest" description="Disordered" evidence="1">
    <location>
        <begin position="175"/>
        <end position="196"/>
    </location>
</feature>
<dbReference type="EnsemblFungi" id="PTTG_10231-t43_1">
    <property type="protein sequence ID" value="PTTG_10231-t43_1-p1"/>
    <property type="gene ID" value="PTTG_10231"/>
</dbReference>
<feature type="compositionally biased region" description="Polar residues" evidence="1">
    <location>
        <begin position="175"/>
        <end position="186"/>
    </location>
</feature>
<keyword evidence="4" id="KW-1185">Reference proteome</keyword>
<evidence type="ECO:0000313" key="4">
    <source>
        <dbReference type="Proteomes" id="UP000005240"/>
    </source>
</evidence>
<dbReference type="AlphaFoldDB" id="A0A0C4FAI8"/>
<accession>A0A0C4FAI8</accession>
<gene>
    <name evidence="2" type="ORF">PTTG_10231</name>
</gene>
<evidence type="ECO:0000313" key="2">
    <source>
        <dbReference type="EMBL" id="OAV88009.1"/>
    </source>
</evidence>
<dbReference type="EMBL" id="ADAS02000227">
    <property type="protein sequence ID" value="OAV88009.1"/>
    <property type="molecule type" value="Genomic_DNA"/>
</dbReference>
<sequence length="245" mass="27294">MRPTAPPNLALLLCTQSPQREVFSGPMDLMSEEEELTSLINMFNKQFYLFVRAQEAQNTISMKYYLSLASMTQERIIELVGRDDAICLCQEWIPSKELRQLDLSLAHQTNGRELQNPSEPIIQPLLQLAVAPHANYQPMIATPTPEPTGFQHQAMARVLPLPTIHVFVHSLNNHRAQRNRPPQSSNAAAATTTTTAADAPSTINTLILPRHKGTQITTPLILKTIGEDQRGIGDAHGTTLREFSR</sequence>
<reference evidence="2" key="2">
    <citation type="submission" date="2016-05" db="EMBL/GenBank/DDBJ databases">
        <title>Comparative analysis highlights variable genome content of wheat rusts and divergence of the mating loci.</title>
        <authorList>
            <person name="Cuomo C.A."/>
            <person name="Bakkeren G."/>
            <person name="Szabo L."/>
            <person name="Khalil H."/>
            <person name="Joly D."/>
            <person name="Goldberg J."/>
            <person name="Young S."/>
            <person name="Zeng Q."/>
            <person name="Fellers J."/>
        </authorList>
    </citation>
    <scope>NUCLEOTIDE SEQUENCE [LARGE SCALE GENOMIC DNA]</scope>
    <source>
        <strain evidence="2">1-1 BBBD Race 1</strain>
    </source>
</reference>
<protein>
    <submittedName>
        <fullName evidence="2 3">Uncharacterized protein</fullName>
    </submittedName>
</protein>
<organism evidence="2">
    <name type="scientific">Puccinia triticina (isolate 1-1 / race 1 (BBBD))</name>
    <name type="common">Brown leaf rust fungus</name>
    <dbReference type="NCBI Taxonomy" id="630390"/>
    <lineage>
        <taxon>Eukaryota</taxon>
        <taxon>Fungi</taxon>
        <taxon>Dikarya</taxon>
        <taxon>Basidiomycota</taxon>
        <taxon>Pucciniomycotina</taxon>
        <taxon>Pucciniomycetes</taxon>
        <taxon>Pucciniales</taxon>
        <taxon>Pucciniaceae</taxon>
        <taxon>Puccinia</taxon>
    </lineage>
</organism>
<dbReference type="Proteomes" id="UP000005240">
    <property type="component" value="Unassembled WGS sequence"/>
</dbReference>
<reference evidence="3" key="4">
    <citation type="submission" date="2025-05" db="UniProtKB">
        <authorList>
            <consortium name="EnsemblFungi"/>
        </authorList>
    </citation>
    <scope>IDENTIFICATION</scope>
    <source>
        <strain evidence="3">isolate 1-1 / race 1 (BBBD)</strain>
    </source>
</reference>
<evidence type="ECO:0000313" key="3">
    <source>
        <dbReference type="EnsemblFungi" id="PTTG_10231-t43_1-p1"/>
    </source>
</evidence>
<name>A0A0C4FAI8_PUCT1</name>
<evidence type="ECO:0000256" key="1">
    <source>
        <dbReference type="SAM" id="MobiDB-lite"/>
    </source>
</evidence>
<proteinExistence type="predicted"/>
<reference evidence="3 4" key="3">
    <citation type="journal article" date="2017" name="G3 (Bethesda)">
        <title>Comparative analysis highlights variable genome content of wheat rusts and divergence of the mating loci.</title>
        <authorList>
            <person name="Cuomo C.A."/>
            <person name="Bakkeren G."/>
            <person name="Khalil H.B."/>
            <person name="Panwar V."/>
            <person name="Joly D."/>
            <person name="Linning R."/>
            <person name="Sakthikumar S."/>
            <person name="Song X."/>
            <person name="Adiconis X."/>
            <person name="Fan L."/>
            <person name="Goldberg J.M."/>
            <person name="Levin J.Z."/>
            <person name="Young S."/>
            <person name="Zeng Q."/>
            <person name="Anikster Y."/>
            <person name="Bruce M."/>
            <person name="Wang M."/>
            <person name="Yin C."/>
            <person name="McCallum B."/>
            <person name="Szabo L.J."/>
            <person name="Hulbert S."/>
            <person name="Chen X."/>
            <person name="Fellers J.P."/>
        </authorList>
    </citation>
    <scope>NUCLEOTIDE SEQUENCE</scope>
    <source>
        <strain evidence="3">isolate 1-1 / race 1 (BBBD)</strain>
        <strain evidence="4">Isolate 1-1 / race 1 (BBBD)</strain>
    </source>
</reference>
<feature type="compositionally biased region" description="Low complexity" evidence="1">
    <location>
        <begin position="187"/>
        <end position="196"/>
    </location>
</feature>
<dbReference type="VEuPathDB" id="FungiDB:PTTG_10231"/>